<dbReference type="Proteomes" id="UP000186601">
    <property type="component" value="Unassembled WGS sequence"/>
</dbReference>
<protein>
    <submittedName>
        <fullName evidence="1">Uncharacterized protein</fullName>
    </submittedName>
</protein>
<sequence>MDGLITDKQPYLAEDVEELLDEGTTVKVCPAKEVVTPDCVASVIAGPPTDVTSTIGTPFDAIRSGQYPQNRPSYRRIAHSLIIVAKA</sequence>
<name>A0A2R6RIE3_9APHY</name>
<evidence type="ECO:0000313" key="1">
    <source>
        <dbReference type="EMBL" id="PSS29792.1"/>
    </source>
</evidence>
<comment type="caution">
    <text evidence="1">The sequence shown here is derived from an EMBL/GenBank/DDBJ whole genome shotgun (WGS) entry which is preliminary data.</text>
</comment>
<evidence type="ECO:0000313" key="2">
    <source>
        <dbReference type="Proteomes" id="UP000186601"/>
    </source>
</evidence>
<organism evidence="1 2">
    <name type="scientific">Hermanssonia centrifuga</name>
    <dbReference type="NCBI Taxonomy" id="98765"/>
    <lineage>
        <taxon>Eukaryota</taxon>
        <taxon>Fungi</taxon>
        <taxon>Dikarya</taxon>
        <taxon>Basidiomycota</taxon>
        <taxon>Agaricomycotina</taxon>
        <taxon>Agaricomycetes</taxon>
        <taxon>Polyporales</taxon>
        <taxon>Meruliaceae</taxon>
        <taxon>Hermanssonia</taxon>
    </lineage>
</organism>
<dbReference type="AlphaFoldDB" id="A0A2R6RIE3"/>
<gene>
    <name evidence="1" type="ORF">PHLCEN_2v2940</name>
</gene>
<keyword evidence="2" id="KW-1185">Reference proteome</keyword>
<dbReference type="EMBL" id="MLYV02000256">
    <property type="protein sequence ID" value="PSS29792.1"/>
    <property type="molecule type" value="Genomic_DNA"/>
</dbReference>
<accession>A0A2R6RIE3</accession>
<reference evidence="1 2" key="1">
    <citation type="submission" date="2018-02" db="EMBL/GenBank/DDBJ databases">
        <title>Genome sequence of the basidiomycete white-rot fungus Phlebia centrifuga.</title>
        <authorList>
            <person name="Granchi Z."/>
            <person name="Peng M."/>
            <person name="de Vries R.P."/>
            <person name="Hilden K."/>
            <person name="Makela M.R."/>
            <person name="Grigoriev I."/>
            <person name="Riley R."/>
        </authorList>
    </citation>
    <scope>NUCLEOTIDE SEQUENCE [LARGE SCALE GENOMIC DNA]</scope>
    <source>
        <strain evidence="1 2">FBCC195</strain>
    </source>
</reference>
<proteinExistence type="predicted"/>